<evidence type="ECO:0000313" key="8">
    <source>
        <dbReference type="Proteomes" id="UP000799750"/>
    </source>
</evidence>
<dbReference type="AlphaFoldDB" id="A0A6A6RAT5"/>
<dbReference type="CDD" id="cd21175">
    <property type="entry name" value="LPMO_AA9"/>
    <property type="match status" value="1"/>
</dbReference>
<organism evidence="7 8">
    <name type="scientific">Lophium mytilinum</name>
    <dbReference type="NCBI Taxonomy" id="390894"/>
    <lineage>
        <taxon>Eukaryota</taxon>
        <taxon>Fungi</taxon>
        <taxon>Dikarya</taxon>
        <taxon>Ascomycota</taxon>
        <taxon>Pezizomycotina</taxon>
        <taxon>Dothideomycetes</taxon>
        <taxon>Pleosporomycetidae</taxon>
        <taxon>Mytilinidiales</taxon>
        <taxon>Mytilinidiaceae</taxon>
        <taxon>Lophium</taxon>
    </lineage>
</organism>
<evidence type="ECO:0000256" key="1">
    <source>
        <dbReference type="ARBA" id="ARBA00001973"/>
    </source>
</evidence>
<dbReference type="PANTHER" id="PTHR33353">
    <property type="entry name" value="PUTATIVE (AFU_ORTHOLOGUE AFUA_1G12560)-RELATED"/>
    <property type="match status" value="1"/>
</dbReference>
<dbReference type="GO" id="GO:0005576">
    <property type="term" value="C:extracellular region"/>
    <property type="evidence" value="ECO:0007669"/>
    <property type="project" value="UniProtKB-SubCell"/>
</dbReference>
<comment type="subcellular location">
    <subcellularLocation>
        <location evidence="2">Secreted</location>
    </subcellularLocation>
</comment>
<evidence type="ECO:0000256" key="4">
    <source>
        <dbReference type="ARBA" id="ARBA00023157"/>
    </source>
</evidence>
<sequence length="270" mass="29620">MAQRLYCLVLLLITLTPLAHSHGRITFITAENVTYTGWDPALALLNTTLPKIPAWSASNLGNIYLPPSAFNTTNITCHYNAHPGQAHVRVTAGHTVSLQWNEWPTSHKGPVLTYLAPCNGSCTTVDKTQLEFVKIDEQGWLNRSDPENADLGGTWASDVLIANNFTWTVMLPAGLREGKYVLRHEIIALHVANETDGAQAYPQCVNLDVAKGESAVGEMPVDGEAVRAPKFYTPEDPGIDVDIHRNISGYAIPGPQLWRYATPIRQEGEP</sequence>
<dbReference type="EMBL" id="MU004182">
    <property type="protein sequence ID" value="KAF2501522.1"/>
    <property type="molecule type" value="Genomic_DNA"/>
</dbReference>
<protein>
    <submittedName>
        <fullName evidence="7">Glycoside hydrolase</fullName>
    </submittedName>
</protein>
<dbReference type="Gene3D" id="2.70.50.70">
    <property type="match status" value="1"/>
</dbReference>
<reference evidence="7" key="1">
    <citation type="journal article" date="2020" name="Stud. Mycol.">
        <title>101 Dothideomycetes genomes: a test case for predicting lifestyles and emergence of pathogens.</title>
        <authorList>
            <person name="Haridas S."/>
            <person name="Albert R."/>
            <person name="Binder M."/>
            <person name="Bloem J."/>
            <person name="Labutti K."/>
            <person name="Salamov A."/>
            <person name="Andreopoulos B."/>
            <person name="Baker S."/>
            <person name="Barry K."/>
            <person name="Bills G."/>
            <person name="Bluhm B."/>
            <person name="Cannon C."/>
            <person name="Castanera R."/>
            <person name="Culley D."/>
            <person name="Daum C."/>
            <person name="Ezra D."/>
            <person name="Gonzalez J."/>
            <person name="Henrissat B."/>
            <person name="Kuo A."/>
            <person name="Liang C."/>
            <person name="Lipzen A."/>
            <person name="Lutzoni F."/>
            <person name="Magnuson J."/>
            <person name="Mondo S."/>
            <person name="Nolan M."/>
            <person name="Ohm R."/>
            <person name="Pangilinan J."/>
            <person name="Park H.-J."/>
            <person name="Ramirez L."/>
            <person name="Alfaro M."/>
            <person name="Sun H."/>
            <person name="Tritt A."/>
            <person name="Yoshinaga Y."/>
            <person name="Zwiers L.-H."/>
            <person name="Turgeon B."/>
            <person name="Goodwin S."/>
            <person name="Spatafora J."/>
            <person name="Crous P."/>
            <person name="Grigoriev I."/>
        </authorList>
    </citation>
    <scope>NUCLEOTIDE SEQUENCE</scope>
    <source>
        <strain evidence="7">CBS 269.34</strain>
    </source>
</reference>
<dbReference type="OrthoDB" id="4849160at2759"/>
<keyword evidence="8" id="KW-1185">Reference proteome</keyword>
<dbReference type="Proteomes" id="UP000799750">
    <property type="component" value="Unassembled WGS sequence"/>
</dbReference>
<evidence type="ECO:0000256" key="3">
    <source>
        <dbReference type="ARBA" id="ARBA00022525"/>
    </source>
</evidence>
<name>A0A6A6RAT5_9PEZI</name>
<dbReference type="Pfam" id="PF03443">
    <property type="entry name" value="AA9"/>
    <property type="match status" value="1"/>
</dbReference>
<comment type="cofactor">
    <cofactor evidence="1">
        <name>Cu(2+)</name>
        <dbReference type="ChEBI" id="CHEBI:29036"/>
    </cofactor>
</comment>
<accession>A0A6A6RAT5</accession>
<keyword evidence="4" id="KW-1015">Disulfide bond</keyword>
<gene>
    <name evidence="7" type="ORF">BU16DRAFT_522487</name>
</gene>
<evidence type="ECO:0000313" key="7">
    <source>
        <dbReference type="EMBL" id="KAF2501522.1"/>
    </source>
</evidence>
<keyword evidence="7" id="KW-0378">Hydrolase</keyword>
<feature type="domain" description="Auxiliary Activity family 9 catalytic" evidence="6">
    <location>
        <begin position="22"/>
        <end position="247"/>
    </location>
</feature>
<dbReference type="GO" id="GO:0016787">
    <property type="term" value="F:hydrolase activity"/>
    <property type="evidence" value="ECO:0007669"/>
    <property type="project" value="UniProtKB-KW"/>
</dbReference>
<dbReference type="InterPro" id="IPR049892">
    <property type="entry name" value="AA9"/>
</dbReference>
<feature type="signal peptide" evidence="5">
    <location>
        <begin position="1"/>
        <end position="21"/>
    </location>
</feature>
<dbReference type="PANTHER" id="PTHR33353:SF34">
    <property type="entry name" value="ENDO-BETA-1,4-GLUCANASE D"/>
    <property type="match status" value="1"/>
</dbReference>
<evidence type="ECO:0000256" key="2">
    <source>
        <dbReference type="ARBA" id="ARBA00004613"/>
    </source>
</evidence>
<feature type="chain" id="PRO_5025470108" evidence="5">
    <location>
        <begin position="22"/>
        <end position="270"/>
    </location>
</feature>
<keyword evidence="5" id="KW-0732">Signal</keyword>
<keyword evidence="3" id="KW-0964">Secreted</keyword>
<proteinExistence type="predicted"/>
<evidence type="ECO:0000259" key="6">
    <source>
        <dbReference type="Pfam" id="PF03443"/>
    </source>
</evidence>
<evidence type="ECO:0000256" key="5">
    <source>
        <dbReference type="SAM" id="SignalP"/>
    </source>
</evidence>
<dbReference type="InterPro" id="IPR005103">
    <property type="entry name" value="AA9_LPMO"/>
</dbReference>